<dbReference type="SUPFAM" id="SSF141571">
    <property type="entry name" value="Pentapeptide repeat-like"/>
    <property type="match status" value="1"/>
</dbReference>
<organism evidence="2 3">
    <name type="scientific">Brachyspira murdochii</name>
    <dbReference type="NCBI Taxonomy" id="84378"/>
    <lineage>
        <taxon>Bacteria</taxon>
        <taxon>Pseudomonadati</taxon>
        <taxon>Spirochaetota</taxon>
        <taxon>Spirochaetia</taxon>
        <taxon>Brachyspirales</taxon>
        <taxon>Brachyspiraceae</taxon>
        <taxon>Brachyspira</taxon>
    </lineage>
</organism>
<protein>
    <submittedName>
        <fullName evidence="2">Lipoprotein</fullName>
    </submittedName>
</protein>
<dbReference type="Proteomes" id="UP000238924">
    <property type="component" value="Unassembled WGS sequence"/>
</dbReference>
<feature type="coiled-coil region" evidence="1">
    <location>
        <begin position="324"/>
        <end position="354"/>
    </location>
</feature>
<keyword evidence="1" id="KW-0175">Coiled coil</keyword>
<dbReference type="Pfam" id="PF03382">
    <property type="entry name" value="DUF285"/>
    <property type="match status" value="2"/>
</dbReference>
<proteinExistence type="predicted"/>
<dbReference type="RefSeq" id="WP_104618140.1">
    <property type="nucleotide sequence ID" value="NZ_JJMJ01000062.1"/>
</dbReference>
<gene>
    <name evidence="2" type="ORF">DJ52_03925</name>
</gene>
<keyword evidence="3" id="KW-1185">Reference proteome</keyword>
<reference evidence="2 3" key="1">
    <citation type="submission" date="2014-04" db="EMBL/GenBank/DDBJ databases">
        <title>Whole genome sequence of 'Brachyspira hampsonii' D13-03603F2.</title>
        <authorList>
            <person name="Patterson A.H."/>
            <person name="Chaban B."/>
            <person name="Fernando C."/>
            <person name="Harding J.C."/>
            <person name="Hill J.E."/>
        </authorList>
    </citation>
    <scope>NUCLEOTIDE SEQUENCE [LARGE SCALE GENOMIC DNA]</scope>
    <source>
        <strain evidence="2 3">D13-03603F2</strain>
    </source>
</reference>
<evidence type="ECO:0000313" key="3">
    <source>
        <dbReference type="Proteomes" id="UP000238924"/>
    </source>
</evidence>
<keyword evidence="2" id="KW-0449">Lipoprotein</keyword>
<evidence type="ECO:0000313" key="2">
    <source>
        <dbReference type="EMBL" id="PPS22599.1"/>
    </source>
</evidence>
<accession>A0ABX5B750</accession>
<dbReference type="InterPro" id="IPR011889">
    <property type="entry name" value="Liste_lipo_26"/>
</dbReference>
<dbReference type="InterPro" id="IPR005046">
    <property type="entry name" value="DUF285"/>
</dbReference>
<comment type="caution">
    <text evidence="2">The sequence shown here is derived from an EMBL/GenBank/DDBJ whole genome shotgun (WGS) entry which is preliminary data.</text>
</comment>
<dbReference type="EMBL" id="JJMJ01000062">
    <property type="protein sequence ID" value="PPS22599.1"/>
    <property type="molecule type" value="Genomic_DNA"/>
</dbReference>
<sequence length="355" mass="41854">MKYKPQTKEELKKLVQDESINLGSIDTSLIIDMSTLFFNNIREDFSGIETWDISNVTNMSGMFKNAVNFNHNINDWNVSNVTIMSAMFCGAKTFNQPLDKWDTSNVQYMMEMFKNAESFNQNISRWDVSNVTSMREMFYGCIMFNEPLDNWNTSKVDCMNGMFFGASKFNQPLNSWDIFNVEFMDNMFERASNFNQPLGNWNTYNLKNIVNMFYNASSFNQDLNSWKTEKIEYMNQAFFNALSFNPDNIKNWNFKKVKEFDRIFNNVSLDLVLKIYTFQSSKSATKNLEEITNKFDIKEVYKIGLKYNKKAVSEVLKKIENMHYEELKELVDSKEDIIKEYKELEKAEKKSKSKK</sequence>
<dbReference type="NCBIfam" id="TIGR02167">
    <property type="entry name" value="Liste_lipo_26"/>
    <property type="match status" value="2"/>
</dbReference>
<evidence type="ECO:0000256" key="1">
    <source>
        <dbReference type="SAM" id="Coils"/>
    </source>
</evidence>
<name>A0ABX5B750_9SPIR</name>